<dbReference type="EMBL" id="GL441746">
    <property type="protein sequence ID" value="EFN64337.1"/>
    <property type="molecule type" value="Genomic_DNA"/>
</dbReference>
<gene>
    <name evidence="1" type="ORF">EAG_12317</name>
</gene>
<dbReference type="Gene3D" id="3.30.420.10">
    <property type="entry name" value="Ribonuclease H-like superfamily/Ribonuclease H"/>
    <property type="match status" value="1"/>
</dbReference>
<evidence type="ECO:0008006" key="3">
    <source>
        <dbReference type="Google" id="ProtNLM"/>
    </source>
</evidence>
<feature type="non-terminal residue" evidence="1">
    <location>
        <position position="1"/>
    </location>
</feature>
<dbReference type="InterPro" id="IPR036397">
    <property type="entry name" value="RNaseH_sf"/>
</dbReference>
<name>E2AQF2_CAMFO</name>
<feature type="non-terminal residue" evidence="1">
    <location>
        <position position="41"/>
    </location>
</feature>
<evidence type="ECO:0000313" key="2">
    <source>
        <dbReference type="Proteomes" id="UP000000311"/>
    </source>
</evidence>
<evidence type="ECO:0000313" key="1">
    <source>
        <dbReference type="EMBL" id="EFN64337.1"/>
    </source>
</evidence>
<accession>E2AQF2</accession>
<dbReference type="GO" id="GO:0003676">
    <property type="term" value="F:nucleic acid binding"/>
    <property type="evidence" value="ECO:0007669"/>
    <property type="project" value="InterPro"/>
</dbReference>
<sequence>TGDRYRLQLRLSRALKEKRSIYEQRHDKVILQHDNARPHVA</sequence>
<organism evidence="2">
    <name type="scientific">Camponotus floridanus</name>
    <name type="common">Florida carpenter ant</name>
    <dbReference type="NCBI Taxonomy" id="104421"/>
    <lineage>
        <taxon>Eukaryota</taxon>
        <taxon>Metazoa</taxon>
        <taxon>Ecdysozoa</taxon>
        <taxon>Arthropoda</taxon>
        <taxon>Hexapoda</taxon>
        <taxon>Insecta</taxon>
        <taxon>Pterygota</taxon>
        <taxon>Neoptera</taxon>
        <taxon>Endopterygota</taxon>
        <taxon>Hymenoptera</taxon>
        <taxon>Apocrita</taxon>
        <taxon>Aculeata</taxon>
        <taxon>Formicoidea</taxon>
        <taxon>Formicidae</taxon>
        <taxon>Formicinae</taxon>
        <taxon>Camponotus</taxon>
    </lineage>
</organism>
<dbReference type="AlphaFoldDB" id="E2AQF2"/>
<dbReference type="InParanoid" id="E2AQF2"/>
<keyword evidence="2" id="KW-1185">Reference proteome</keyword>
<proteinExistence type="predicted"/>
<protein>
    <recommendedName>
        <fullName evidence="3">Histone-lysine N-methyltransferase SETMAR</fullName>
    </recommendedName>
</protein>
<reference evidence="1 2" key="1">
    <citation type="journal article" date="2010" name="Science">
        <title>Genomic comparison of the ants Camponotus floridanus and Harpegnathos saltator.</title>
        <authorList>
            <person name="Bonasio R."/>
            <person name="Zhang G."/>
            <person name="Ye C."/>
            <person name="Mutti N.S."/>
            <person name="Fang X."/>
            <person name="Qin N."/>
            <person name="Donahue G."/>
            <person name="Yang P."/>
            <person name="Li Q."/>
            <person name="Li C."/>
            <person name="Zhang P."/>
            <person name="Huang Z."/>
            <person name="Berger S.L."/>
            <person name="Reinberg D."/>
            <person name="Wang J."/>
            <person name="Liebig J."/>
        </authorList>
    </citation>
    <scope>NUCLEOTIDE SEQUENCE [LARGE SCALE GENOMIC DNA]</scope>
    <source>
        <strain evidence="2">C129</strain>
    </source>
</reference>
<dbReference type="Proteomes" id="UP000000311">
    <property type="component" value="Unassembled WGS sequence"/>
</dbReference>